<dbReference type="EMBL" id="CP102290">
    <property type="protein sequence ID" value="UWP58242.1"/>
    <property type="molecule type" value="Genomic_DNA"/>
</dbReference>
<dbReference type="InterPro" id="IPR036291">
    <property type="entry name" value="NAD(P)-bd_dom_sf"/>
</dbReference>
<keyword evidence="3" id="KW-0560">Oxidoreductase</keyword>
<dbReference type="SUPFAM" id="SSF50129">
    <property type="entry name" value="GroES-like"/>
    <property type="match status" value="1"/>
</dbReference>
<dbReference type="PROSITE" id="PS00059">
    <property type="entry name" value="ADH_ZINC"/>
    <property type="match status" value="1"/>
</dbReference>
<keyword evidence="7" id="KW-1185">Reference proteome</keyword>
<protein>
    <submittedName>
        <fullName evidence="6">Zinc-binding dehydrogenase</fullName>
    </submittedName>
</protein>
<dbReference type="PANTHER" id="PTHR43401">
    <property type="entry name" value="L-THREONINE 3-DEHYDROGENASE"/>
    <property type="match status" value="1"/>
</dbReference>
<evidence type="ECO:0000256" key="3">
    <source>
        <dbReference type="ARBA" id="ARBA00023002"/>
    </source>
</evidence>
<evidence type="ECO:0000256" key="2">
    <source>
        <dbReference type="ARBA" id="ARBA00022833"/>
    </source>
</evidence>
<name>A0ABY5VD73_9FIRM</name>
<dbReference type="InterPro" id="IPR050129">
    <property type="entry name" value="Zn_alcohol_dh"/>
</dbReference>
<dbReference type="InterPro" id="IPR013149">
    <property type="entry name" value="ADH-like_C"/>
</dbReference>
<evidence type="ECO:0000313" key="7">
    <source>
        <dbReference type="Proteomes" id="UP001060164"/>
    </source>
</evidence>
<dbReference type="RefSeq" id="WP_028529299.1">
    <property type="nucleotide sequence ID" value="NZ_CABLBR010000021.1"/>
</dbReference>
<dbReference type="InterPro" id="IPR020843">
    <property type="entry name" value="ER"/>
</dbReference>
<evidence type="ECO:0000259" key="5">
    <source>
        <dbReference type="SMART" id="SM00829"/>
    </source>
</evidence>
<evidence type="ECO:0000256" key="4">
    <source>
        <dbReference type="RuleBase" id="RU361277"/>
    </source>
</evidence>
<comment type="cofactor">
    <cofactor evidence="4">
        <name>Zn(2+)</name>
        <dbReference type="ChEBI" id="CHEBI:29105"/>
    </cofactor>
</comment>
<organism evidence="6 7">
    <name type="scientific">Ruminococcus gauvreauii</name>
    <dbReference type="NCBI Taxonomy" id="438033"/>
    <lineage>
        <taxon>Bacteria</taxon>
        <taxon>Bacillati</taxon>
        <taxon>Bacillota</taxon>
        <taxon>Clostridia</taxon>
        <taxon>Eubacteriales</taxon>
        <taxon>Oscillospiraceae</taxon>
        <taxon>Ruminococcus</taxon>
    </lineage>
</organism>
<keyword evidence="1 4" id="KW-0479">Metal-binding</keyword>
<gene>
    <name evidence="6" type="ORF">NQ502_12735</name>
</gene>
<feature type="domain" description="Enoyl reductase (ER)" evidence="5">
    <location>
        <begin position="7"/>
        <end position="348"/>
    </location>
</feature>
<comment type="similarity">
    <text evidence="4">Belongs to the zinc-containing alcohol dehydrogenase family.</text>
</comment>
<evidence type="ECO:0000256" key="1">
    <source>
        <dbReference type="ARBA" id="ARBA00022723"/>
    </source>
</evidence>
<proteinExistence type="inferred from homology"/>
<dbReference type="InterPro" id="IPR011032">
    <property type="entry name" value="GroES-like_sf"/>
</dbReference>
<dbReference type="PANTHER" id="PTHR43401:SF2">
    <property type="entry name" value="L-THREONINE 3-DEHYDROGENASE"/>
    <property type="match status" value="1"/>
</dbReference>
<dbReference type="InterPro" id="IPR002328">
    <property type="entry name" value="ADH_Zn_CS"/>
</dbReference>
<sequence length="351" mass="39383">MKSLVVTTDHKLEVVDLPVPEIGDDCVLTRTIASGICNGTDMKILHGEFKGINQYPCLLGHEAVGEVIAVGKKVKRFKKGDRVMVPFLETDTDGKYAGYYSFWSGYSEYTVARDYEVMMEEGKGPGHPEFWDAYYTQQVLPDDIDPVEGVMIITFCEVLAAVRNFGFDRESRVAVFGAGPVGMTFIRLMKLLGVQTVISVDVLEEKRKEAKRAGADAFVNSSTEDVVQNIRRLVPEGVDYVLDAVGVNGIINTAMYLLKENGQICVYGICPEKEMQLSWKDAPQNWTLRFLHVPVKEQQAAAFPQIVEWVRQGNIILGDYISHRVPFSQILDAFEMVEKHVPTKKIVITYE</sequence>
<keyword evidence="2 4" id="KW-0862">Zinc</keyword>
<dbReference type="Pfam" id="PF00107">
    <property type="entry name" value="ADH_zinc_N"/>
    <property type="match status" value="1"/>
</dbReference>
<evidence type="ECO:0000313" key="6">
    <source>
        <dbReference type="EMBL" id="UWP58242.1"/>
    </source>
</evidence>
<dbReference type="Gene3D" id="3.90.180.10">
    <property type="entry name" value="Medium-chain alcohol dehydrogenases, catalytic domain"/>
    <property type="match status" value="2"/>
</dbReference>
<dbReference type="SMART" id="SM00829">
    <property type="entry name" value="PKS_ER"/>
    <property type="match status" value="1"/>
</dbReference>
<dbReference type="InterPro" id="IPR013154">
    <property type="entry name" value="ADH-like_N"/>
</dbReference>
<dbReference type="Proteomes" id="UP001060164">
    <property type="component" value="Chromosome"/>
</dbReference>
<dbReference type="Pfam" id="PF08240">
    <property type="entry name" value="ADH_N"/>
    <property type="match status" value="1"/>
</dbReference>
<reference evidence="6" key="1">
    <citation type="journal article" date="2022" name="Cell">
        <title>Design, construction, and in vivo augmentation of a complex gut microbiome.</title>
        <authorList>
            <person name="Cheng A.G."/>
            <person name="Ho P.Y."/>
            <person name="Aranda-Diaz A."/>
            <person name="Jain S."/>
            <person name="Yu F.B."/>
            <person name="Meng X."/>
            <person name="Wang M."/>
            <person name="Iakiviak M."/>
            <person name="Nagashima K."/>
            <person name="Zhao A."/>
            <person name="Murugkar P."/>
            <person name="Patil A."/>
            <person name="Atabakhsh K."/>
            <person name="Weakley A."/>
            <person name="Yan J."/>
            <person name="Brumbaugh A.R."/>
            <person name="Higginbottom S."/>
            <person name="Dimas A."/>
            <person name="Shiver A.L."/>
            <person name="Deutschbauer A."/>
            <person name="Neff N."/>
            <person name="Sonnenburg J.L."/>
            <person name="Huang K.C."/>
            <person name="Fischbach M.A."/>
        </authorList>
    </citation>
    <scope>NUCLEOTIDE SEQUENCE</scope>
    <source>
        <strain evidence="6">DSM 19829</strain>
    </source>
</reference>
<dbReference type="SUPFAM" id="SSF51735">
    <property type="entry name" value="NAD(P)-binding Rossmann-fold domains"/>
    <property type="match status" value="1"/>
</dbReference>
<dbReference type="Gene3D" id="3.40.50.720">
    <property type="entry name" value="NAD(P)-binding Rossmann-like Domain"/>
    <property type="match status" value="1"/>
</dbReference>
<accession>A0ABY5VD73</accession>